<evidence type="ECO:0000313" key="1">
    <source>
        <dbReference type="EMBL" id="OSJ21431.1"/>
    </source>
</evidence>
<dbReference type="AlphaFoldDB" id="A0A1Y2J9V4"/>
<protein>
    <submittedName>
        <fullName evidence="1">Uncharacterized protein</fullName>
    </submittedName>
</protein>
<organism evidence="1 2">
    <name type="scientific">Bradyrhizobium japonicum</name>
    <dbReference type="NCBI Taxonomy" id="375"/>
    <lineage>
        <taxon>Bacteria</taxon>
        <taxon>Pseudomonadati</taxon>
        <taxon>Pseudomonadota</taxon>
        <taxon>Alphaproteobacteria</taxon>
        <taxon>Hyphomicrobiales</taxon>
        <taxon>Nitrobacteraceae</taxon>
        <taxon>Bradyrhizobium</taxon>
    </lineage>
</organism>
<proteinExistence type="predicted"/>
<dbReference type="Proteomes" id="UP000193335">
    <property type="component" value="Unassembled WGS sequence"/>
</dbReference>
<gene>
    <name evidence="1" type="ORF">BSZ19_49360</name>
</gene>
<sequence>MDDHGEERCELHRALSGRDLRGRCRLPFNPASPSANAGRKVTMLVISMDVPLVLESTAIGCGLEVQT</sequence>
<evidence type="ECO:0000313" key="2">
    <source>
        <dbReference type="Proteomes" id="UP000193335"/>
    </source>
</evidence>
<comment type="caution">
    <text evidence="1">The sequence shown here is derived from an EMBL/GenBank/DDBJ whole genome shotgun (WGS) entry which is preliminary data.</text>
</comment>
<accession>A0A1Y2J9V4</accession>
<name>A0A1Y2J9V4_BRAJP</name>
<reference evidence="1 2" key="1">
    <citation type="submission" date="2017-03" db="EMBL/GenBank/DDBJ databases">
        <title>Whole genome sequences of fourteen strains of Bradyrhizobium canariense and one strain of Bradyrhizobium japonicum isolated from Lupinus (Papilionoideae: Genisteae) species in Algeria.</title>
        <authorList>
            <person name="Crovadore J."/>
            <person name="Chekireb D."/>
            <person name="Brachmann A."/>
            <person name="Chablais R."/>
            <person name="Cochard B."/>
            <person name="Lefort F."/>
        </authorList>
    </citation>
    <scope>NUCLEOTIDE SEQUENCE [LARGE SCALE GENOMIC DNA]</scope>
    <source>
        <strain evidence="1 2">UBMA197</strain>
    </source>
</reference>
<dbReference type="EMBL" id="NAFL01000287">
    <property type="protein sequence ID" value="OSJ21431.1"/>
    <property type="molecule type" value="Genomic_DNA"/>
</dbReference>